<organism evidence="2 3">
    <name type="scientific">Mycolicibacterium thermoresistibile</name>
    <name type="common">Mycobacterium thermoresistibile</name>
    <dbReference type="NCBI Taxonomy" id="1797"/>
    <lineage>
        <taxon>Bacteria</taxon>
        <taxon>Bacillati</taxon>
        <taxon>Actinomycetota</taxon>
        <taxon>Actinomycetes</taxon>
        <taxon>Mycobacteriales</taxon>
        <taxon>Mycobacteriaceae</taxon>
        <taxon>Mycolicibacterium</taxon>
    </lineage>
</organism>
<dbReference type="InterPro" id="IPR037185">
    <property type="entry name" value="EmrE-like"/>
</dbReference>
<reference evidence="3" key="2">
    <citation type="submission" date="2016-02" db="EMBL/GenBank/DDBJ databases">
        <title>Draft genome sequence of five rapidly growing Mycobacterium species.</title>
        <authorList>
            <person name="Katahira K."/>
            <person name="Gotou Y."/>
            <person name="Iida K."/>
            <person name="Ogura Y."/>
            <person name="Hayashi T."/>
        </authorList>
    </citation>
    <scope>NUCLEOTIDE SEQUENCE [LARGE SCALE GENOMIC DNA]</scope>
    <source>
        <strain evidence="3">JCM6362</strain>
    </source>
</reference>
<feature type="transmembrane region" description="Helical" evidence="1">
    <location>
        <begin position="165"/>
        <end position="186"/>
    </location>
</feature>
<gene>
    <name evidence="2" type="ORF">RMCT_1279</name>
</gene>
<keyword evidence="1" id="KW-0812">Transmembrane</keyword>
<feature type="transmembrane region" description="Helical" evidence="1">
    <location>
        <begin position="106"/>
        <end position="122"/>
    </location>
</feature>
<dbReference type="PANTHER" id="PTHR40761:SF1">
    <property type="entry name" value="CONSERVED INTEGRAL MEMBRANE ALANINE VALINE AND LEUCINE RICH PROTEIN-RELATED"/>
    <property type="match status" value="1"/>
</dbReference>
<sequence length="304" mass="31416">MLGQGLAVLLAVCAAVFAAVGIVVRQRATMDVPPEKGVSTVMIATLVRRRLWWIGTGAAVAGYALQAAALAFGSLILVQPILVSALLFALPLSARLGARRVSRGEWAWAAVLTVALAAFVLIAKPKPGDYQASIPGTVVVTVACVAGVTVCVVLAVRSLGWRRALLLATAVGVLFGVVAVLTKVWLHKLFTGGVAVGVTSPLLYLLILLGVLATLLQQSAFHAGSLQASVPTMLVLEPVVAVALGAAVLGEHLDINGWEPVPLALAGAAMFAATVALGRNEGAYEERLEVAALAQQSRSQQVRT</sequence>
<dbReference type="OrthoDB" id="4382070at2"/>
<feature type="transmembrane region" description="Helical" evidence="1">
    <location>
        <begin position="51"/>
        <end position="69"/>
    </location>
</feature>
<dbReference type="OMA" id="LRRPAWW"/>
<evidence type="ECO:0000256" key="1">
    <source>
        <dbReference type="SAM" id="Phobius"/>
    </source>
</evidence>
<accession>A0A100XD96</accession>
<comment type="caution">
    <text evidence="2">The sequence shown here is derived from an EMBL/GenBank/DDBJ whole genome shotgun (WGS) entry which is preliminary data.</text>
</comment>
<dbReference type="EMBL" id="BCTB01000006">
    <property type="protein sequence ID" value="GAT14308.1"/>
    <property type="molecule type" value="Genomic_DNA"/>
</dbReference>
<protein>
    <recommendedName>
        <fullName evidence="4">Integral membrane alanine valine and leucine rich protein</fullName>
    </recommendedName>
</protein>
<feature type="transmembrane region" description="Helical" evidence="1">
    <location>
        <begin position="6"/>
        <end position="24"/>
    </location>
</feature>
<feature type="transmembrane region" description="Helical" evidence="1">
    <location>
        <begin position="134"/>
        <end position="156"/>
    </location>
</feature>
<dbReference type="Proteomes" id="UP000069654">
    <property type="component" value="Unassembled WGS sequence"/>
</dbReference>
<reference evidence="2 3" key="1">
    <citation type="journal article" date="2016" name="Genome Announc.">
        <title>Draft Genome Sequences of Five Rapidly Growing Mycobacterium Species, M. thermoresistibile, M. fortuitum subsp. acetamidolyticum, M. canariasense, M. brisbanense, and M. novocastrense.</title>
        <authorList>
            <person name="Katahira K."/>
            <person name="Ogura Y."/>
            <person name="Gotoh Y."/>
            <person name="Hayashi T."/>
        </authorList>
    </citation>
    <scope>NUCLEOTIDE SEQUENCE [LARGE SCALE GENOMIC DNA]</scope>
    <source>
        <strain evidence="2 3">JCM6362</strain>
    </source>
</reference>
<dbReference type="AlphaFoldDB" id="A0A100XD96"/>
<dbReference type="SUPFAM" id="SSF103481">
    <property type="entry name" value="Multidrug resistance efflux transporter EmrE"/>
    <property type="match status" value="1"/>
</dbReference>
<feature type="transmembrane region" description="Helical" evidence="1">
    <location>
        <begin position="75"/>
        <end position="94"/>
    </location>
</feature>
<evidence type="ECO:0000313" key="3">
    <source>
        <dbReference type="Proteomes" id="UP000069654"/>
    </source>
</evidence>
<evidence type="ECO:0000313" key="2">
    <source>
        <dbReference type="EMBL" id="GAT14308.1"/>
    </source>
</evidence>
<keyword evidence="1" id="KW-0472">Membrane</keyword>
<keyword evidence="1" id="KW-1133">Transmembrane helix</keyword>
<name>A0A100XD96_MYCTH</name>
<evidence type="ECO:0008006" key="4">
    <source>
        <dbReference type="Google" id="ProtNLM"/>
    </source>
</evidence>
<dbReference type="PANTHER" id="PTHR40761">
    <property type="entry name" value="CONSERVED INTEGRAL MEMBRANE ALANINE VALINE AND LEUCINE RICH PROTEIN-RELATED"/>
    <property type="match status" value="1"/>
</dbReference>
<dbReference type="RefSeq" id="WP_003924248.1">
    <property type="nucleotide sequence ID" value="NZ_BCTB01000006.1"/>
</dbReference>
<feature type="transmembrane region" description="Helical" evidence="1">
    <location>
        <begin position="192"/>
        <end position="216"/>
    </location>
</feature>
<proteinExistence type="predicted"/>
<dbReference type="STRING" id="1797.RMCT_1279"/>
<dbReference type="NCBIfam" id="NF038012">
    <property type="entry name" value="DMT_1"/>
    <property type="match status" value="1"/>
</dbReference>